<reference evidence="3" key="1">
    <citation type="journal article" date="2011" name="Nat. Genet.">
        <title>The Arabidopsis lyrata genome sequence and the basis of rapid genome size change.</title>
        <authorList>
            <person name="Hu T.T."/>
            <person name="Pattyn P."/>
            <person name="Bakker E.G."/>
            <person name="Cao J."/>
            <person name="Cheng J.-F."/>
            <person name="Clark R.M."/>
            <person name="Fahlgren N."/>
            <person name="Fawcett J.A."/>
            <person name="Grimwood J."/>
            <person name="Gundlach H."/>
            <person name="Haberer G."/>
            <person name="Hollister J.D."/>
            <person name="Ossowski S."/>
            <person name="Ottilar R.P."/>
            <person name="Salamov A.A."/>
            <person name="Schneeberger K."/>
            <person name="Spannagl M."/>
            <person name="Wang X."/>
            <person name="Yang L."/>
            <person name="Nasrallah M.E."/>
            <person name="Bergelson J."/>
            <person name="Carrington J.C."/>
            <person name="Gaut B.S."/>
            <person name="Schmutz J."/>
            <person name="Mayer K.F.X."/>
            <person name="Van de Peer Y."/>
            <person name="Grigoriev I.V."/>
            <person name="Nordborg M."/>
            <person name="Weigel D."/>
            <person name="Guo Y.-L."/>
        </authorList>
    </citation>
    <scope>NUCLEOTIDE SEQUENCE [LARGE SCALE GENOMIC DNA]</scope>
    <source>
        <strain evidence="3">cv. MN47</strain>
    </source>
</reference>
<gene>
    <name evidence="2" type="ORF">ARALYDRAFT_893704</name>
</gene>
<dbReference type="Proteomes" id="UP000008694">
    <property type="component" value="Unassembled WGS sequence"/>
</dbReference>
<dbReference type="PANTHER" id="PTHR31710">
    <property type="entry name" value="GB|AAF16529.1-RELATED"/>
    <property type="match status" value="1"/>
</dbReference>
<organism evidence="3">
    <name type="scientific">Arabidopsis lyrata subsp. lyrata</name>
    <name type="common">Lyre-leaved rock-cress</name>
    <dbReference type="NCBI Taxonomy" id="81972"/>
    <lineage>
        <taxon>Eukaryota</taxon>
        <taxon>Viridiplantae</taxon>
        <taxon>Streptophyta</taxon>
        <taxon>Embryophyta</taxon>
        <taxon>Tracheophyta</taxon>
        <taxon>Spermatophyta</taxon>
        <taxon>Magnoliopsida</taxon>
        <taxon>eudicotyledons</taxon>
        <taxon>Gunneridae</taxon>
        <taxon>Pentapetalae</taxon>
        <taxon>rosids</taxon>
        <taxon>malvids</taxon>
        <taxon>Brassicales</taxon>
        <taxon>Brassicaceae</taxon>
        <taxon>Camelineae</taxon>
        <taxon>Arabidopsis</taxon>
    </lineage>
</organism>
<keyword evidence="3" id="KW-1185">Reference proteome</keyword>
<evidence type="ECO:0000313" key="2">
    <source>
        <dbReference type="EMBL" id="EFH64503.1"/>
    </source>
</evidence>
<sequence length="91" mass="10406">MAAQTMKKICSVLMIVVLFTMMVSTYANLVEVCVKHCVPNQCMKVSNNATLPLCETACRKLCNEDNHSHEKYIAPRSYCDGFFWFLCMKQT</sequence>
<accession>D7KYA8</accession>
<feature type="signal peptide" evidence="1">
    <location>
        <begin position="1"/>
        <end position="27"/>
    </location>
</feature>
<dbReference type="OrthoDB" id="1032731at2759"/>
<evidence type="ECO:0000256" key="1">
    <source>
        <dbReference type="SAM" id="SignalP"/>
    </source>
</evidence>
<dbReference type="KEGG" id="aly:9324307"/>
<evidence type="ECO:0008006" key="4">
    <source>
        <dbReference type="Google" id="ProtNLM"/>
    </source>
</evidence>
<keyword evidence="1" id="KW-0732">Signal</keyword>
<feature type="chain" id="PRO_5003102070" description="Plant thionin family protein" evidence="1">
    <location>
        <begin position="28"/>
        <end position="91"/>
    </location>
</feature>
<dbReference type="Gramene" id="scaffold_200778.1">
    <property type="protein sequence ID" value="scaffold_200778.1"/>
    <property type="gene ID" value="scaffold_200778.1"/>
</dbReference>
<dbReference type="HOGENOM" id="CLU_184727_0_0_1"/>
<name>D7KYA8_ARALL</name>
<evidence type="ECO:0000313" key="3">
    <source>
        <dbReference type="Proteomes" id="UP000008694"/>
    </source>
</evidence>
<dbReference type="AlphaFoldDB" id="D7KYA8"/>
<protein>
    <recommendedName>
        <fullName evidence="4">Plant thionin family protein</fullName>
    </recommendedName>
</protein>
<proteinExistence type="predicted"/>
<dbReference type="EMBL" id="GL348714">
    <property type="protein sequence ID" value="EFH64503.1"/>
    <property type="molecule type" value="Genomic_DNA"/>
</dbReference>
<dbReference type="PANTHER" id="PTHR31710:SF39">
    <property type="entry name" value="PLANT THIONIN FAMILY PROTEIN"/>
    <property type="match status" value="1"/>
</dbReference>